<proteinExistence type="predicted"/>
<evidence type="ECO:0000256" key="1">
    <source>
        <dbReference type="SAM" id="MobiDB-lite"/>
    </source>
</evidence>
<gene>
    <name evidence="2" type="ORF">CYMTET_38376</name>
</gene>
<dbReference type="Proteomes" id="UP001190700">
    <property type="component" value="Unassembled WGS sequence"/>
</dbReference>
<dbReference type="AlphaFoldDB" id="A0AAE0CEF1"/>
<sequence length="106" mass="11747">MTSTTKSEDAEIPGMPANDHSHALYEMSIYQDARPTTGCYRITGRYASRSANMHDVDTPMQSDVHRRLRQIAQRRRAAGAAKRREERAGELASGPCVGPRIGFEVA</sequence>
<evidence type="ECO:0000313" key="2">
    <source>
        <dbReference type="EMBL" id="KAK3252342.1"/>
    </source>
</evidence>
<dbReference type="EMBL" id="LGRX02025473">
    <property type="protein sequence ID" value="KAK3252342.1"/>
    <property type="molecule type" value="Genomic_DNA"/>
</dbReference>
<feature type="region of interest" description="Disordered" evidence="1">
    <location>
        <begin position="75"/>
        <end position="106"/>
    </location>
</feature>
<name>A0AAE0CEF1_9CHLO</name>
<accession>A0AAE0CEF1</accession>
<keyword evidence="3" id="KW-1185">Reference proteome</keyword>
<protein>
    <submittedName>
        <fullName evidence="2">Uncharacterized protein</fullName>
    </submittedName>
</protein>
<comment type="caution">
    <text evidence="2">The sequence shown here is derived from an EMBL/GenBank/DDBJ whole genome shotgun (WGS) entry which is preliminary data.</text>
</comment>
<evidence type="ECO:0000313" key="3">
    <source>
        <dbReference type="Proteomes" id="UP001190700"/>
    </source>
</evidence>
<organism evidence="2 3">
    <name type="scientific">Cymbomonas tetramitiformis</name>
    <dbReference type="NCBI Taxonomy" id="36881"/>
    <lineage>
        <taxon>Eukaryota</taxon>
        <taxon>Viridiplantae</taxon>
        <taxon>Chlorophyta</taxon>
        <taxon>Pyramimonadophyceae</taxon>
        <taxon>Pyramimonadales</taxon>
        <taxon>Pyramimonadaceae</taxon>
        <taxon>Cymbomonas</taxon>
    </lineage>
</organism>
<reference evidence="2 3" key="1">
    <citation type="journal article" date="2015" name="Genome Biol. Evol.">
        <title>Comparative Genomics of a Bacterivorous Green Alga Reveals Evolutionary Causalities and Consequences of Phago-Mixotrophic Mode of Nutrition.</title>
        <authorList>
            <person name="Burns J.A."/>
            <person name="Paasch A."/>
            <person name="Narechania A."/>
            <person name="Kim E."/>
        </authorList>
    </citation>
    <scope>NUCLEOTIDE SEQUENCE [LARGE SCALE GENOMIC DNA]</scope>
    <source>
        <strain evidence="2 3">PLY_AMNH</strain>
    </source>
</reference>